<dbReference type="PANTHER" id="PTHR46373">
    <property type="entry name" value="PROTEIN RKD4"/>
    <property type="match status" value="1"/>
</dbReference>
<evidence type="ECO:0000256" key="3">
    <source>
        <dbReference type="ARBA" id="ARBA00023054"/>
    </source>
</evidence>
<dbReference type="GeneID" id="68093680"/>
<accession>A0AA88GVF3</accession>
<evidence type="ECO:0000256" key="2">
    <source>
        <dbReference type="ARBA" id="ARBA00023015"/>
    </source>
</evidence>
<dbReference type="InterPro" id="IPR044607">
    <property type="entry name" value="RKD-like"/>
</dbReference>
<evidence type="ECO:0000256" key="4">
    <source>
        <dbReference type="ARBA" id="ARBA00023125"/>
    </source>
</evidence>
<evidence type="ECO:0000256" key="5">
    <source>
        <dbReference type="ARBA" id="ARBA00023163"/>
    </source>
</evidence>
<dbReference type="InterPro" id="IPR003035">
    <property type="entry name" value="RWP-RK_dom"/>
</dbReference>
<sequence>MTTSTMTSCGSSMSDTDAIPGPQSSITKKRKTRCCRSIDRMEISKYFSIKEEEAAKEMNISKSKLKRVKKEMGISRWPYRRLEALNQELKEVRDLIHTSKDPSNDSDVAIVETTSQANNNLTQLCEQEKILQRSIDLIYQMPNIIVNQSNENIKEICFKTQRISLNNLLNL</sequence>
<evidence type="ECO:0000256" key="6">
    <source>
        <dbReference type="ARBA" id="ARBA00023242"/>
    </source>
</evidence>
<feature type="domain" description="RWP-RK" evidence="8">
    <location>
        <begin position="22"/>
        <end position="105"/>
    </location>
</feature>
<keyword evidence="5" id="KW-0804">Transcription</keyword>
<dbReference type="PANTHER" id="PTHR46373:SF2">
    <property type="entry name" value="RWP-RK DOMAIN-CONTAINING PROTEIN"/>
    <property type="match status" value="1"/>
</dbReference>
<evidence type="ECO:0000259" key="8">
    <source>
        <dbReference type="PROSITE" id="PS51519"/>
    </source>
</evidence>
<reference evidence="9 10" key="1">
    <citation type="journal article" date="2018" name="BMC Genomics">
        <title>The genome of Naegleria lovaniensis, the basis for a comparative approach to unravel pathogenicity factors of the human pathogenic amoeba N. fowleri.</title>
        <authorList>
            <person name="Liechti N."/>
            <person name="Schurch N."/>
            <person name="Bruggmann R."/>
            <person name="Wittwer M."/>
        </authorList>
    </citation>
    <scope>NUCLEOTIDE SEQUENCE [LARGE SCALE GENOMIC DNA]</scope>
    <source>
        <strain evidence="9 10">ATCC 30569</strain>
    </source>
</reference>
<feature type="compositionally biased region" description="Low complexity" evidence="7">
    <location>
        <begin position="1"/>
        <end position="16"/>
    </location>
</feature>
<evidence type="ECO:0000313" key="9">
    <source>
        <dbReference type="EMBL" id="KAG2387630.1"/>
    </source>
</evidence>
<evidence type="ECO:0000313" key="10">
    <source>
        <dbReference type="Proteomes" id="UP000816034"/>
    </source>
</evidence>
<comment type="caution">
    <text evidence="9">The sequence shown here is derived from an EMBL/GenBank/DDBJ whole genome shotgun (WGS) entry which is preliminary data.</text>
</comment>
<comment type="function">
    <text evidence="1">Putative transcription factor.</text>
</comment>
<keyword evidence="2" id="KW-0805">Transcription regulation</keyword>
<dbReference type="GO" id="GO:0003677">
    <property type="term" value="F:DNA binding"/>
    <property type="evidence" value="ECO:0007669"/>
    <property type="project" value="UniProtKB-KW"/>
</dbReference>
<keyword evidence="4" id="KW-0238">DNA-binding</keyword>
<evidence type="ECO:0000256" key="7">
    <source>
        <dbReference type="SAM" id="MobiDB-lite"/>
    </source>
</evidence>
<keyword evidence="10" id="KW-1185">Reference proteome</keyword>
<feature type="region of interest" description="Disordered" evidence="7">
    <location>
        <begin position="1"/>
        <end position="31"/>
    </location>
</feature>
<keyword evidence="6" id="KW-0539">Nucleus</keyword>
<dbReference type="AlphaFoldDB" id="A0AA88GVF3"/>
<keyword evidence="3" id="KW-0175">Coiled coil</keyword>
<dbReference type="PROSITE" id="PS51519">
    <property type="entry name" value="RWP_RK"/>
    <property type="match status" value="1"/>
</dbReference>
<organism evidence="9 10">
    <name type="scientific">Naegleria lovaniensis</name>
    <name type="common">Amoeba</name>
    <dbReference type="NCBI Taxonomy" id="51637"/>
    <lineage>
        <taxon>Eukaryota</taxon>
        <taxon>Discoba</taxon>
        <taxon>Heterolobosea</taxon>
        <taxon>Tetramitia</taxon>
        <taxon>Eutetramitia</taxon>
        <taxon>Vahlkampfiidae</taxon>
        <taxon>Naegleria</taxon>
    </lineage>
</organism>
<protein>
    <recommendedName>
        <fullName evidence="8">RWP-RK domain-containing protein</fullName>
    </recommendedName>
</protein>
<dbReference type="GO" id="GO:0003700">
    <property type="term" value="F:DNA-binding transcription factor activity"/>
    <property type="evidence" value="ECO:0007669"/>
    <property type="project" value="InterPro"/>
</dbReference>
<dbReference type="RefSeq" id="XP_044551622.1">
    <property type="nucleotide sequence ID" value="XM_044687983.1"/>
</dbReference>
<gene>
    <name evidence="9" type="ORF">C9374_001224</name>
</gene>
<name>A0AA88GVF3_NAELO</name>
<dbReference type="EMBL" id="PYSW02000012">
    <property type="protein sequence ID" value="KAG2387630.1"/>
    <property type="molecule type" value="Genomic_DNA"/>
</dbReference>
<proteinExistence type="predicted"/>
<evidence type="ECO:0000256" key="1">
    <source>
        <dbReference type="ARBA" id="ARBA00004049"/>
    </source>
</evidence>
<dbReference type="Proteomes" id="UP000816034">
    <property type="component" value="Unassembled WGS sequence"/>
</dbReference>
<dbReference type="Pfam" id="PF02042">
    <property type="entry name" value="RWP-RK"/>
    <property type="match status" value="1"/>
</dbReference>